<evidence type="ECO:0000313" key="5">
    <source>
        <dbReference type="EMBL" id="GFS40199.1"/>
    </source>
</evidence>
<feature type="repeat" description="PPR" evidence="3">
    <location>
        <begin position="10"/>
        <end position="44"/>
    </location>
</feature>
<dbReference type="GO" id="GO:0009451">
    <property type="term" value="P:RNA modification"/>
    <property type="evidence" value="ECO:0007669"/>
    <property type="project" value="InterPro"/>
</dbReference>
<comment type="similarity">
    <text evidence="1">Belongs to the PPR family. PCMP-H subfamily.</text>
</comment>
<dbReference type="Pfam" id="PF13041">
    <property type="entry name" value="PPR_2"/>
    <property type="match status" value="1"/>
</dbReference>
<dbReference type="PANTHER" id="PTHR47926:SF475">
    <property type="entry name" value="DYW DOMAIN-CONTAINING PROTEIN"/>
    <property type="match status" value="1"/>
</dbReference>
<name>A0A7J0DQB0_9ERIC</name>
<dbReference type="GO" id="GO:0008270">
    <property type="term" value="F:zinc ion binding"/>
    <property type="evidence" value="ECO:0007669"/>
    <property type="project" value="InterPro"/>
</dbReference>
<protein>
    <submittedName>
        <fullName evidence="5">Pentatricopeptide repeat (PPR) superfamily protein</fullName>
    </submittedName>
</protein>
<evidence type="ECO:0000259" key="4">
    <source>
        <dbReference type="Pfam" id="PF14432"/>
    </source>
</evidence>
<evidence type="ECO:0000313" key="6">
    <source>
        <dbReference type="Proteomes" id="UP000585474"/>
    </source>
</evidence>
<dbReference type="InterPro" id="IPR002885">
    <property type="entry name" value="PPR_rpt"/>
</dbReference>
<dbReference type="Pfam" id="PF14432">
    <property type="entry name" value="DYW_deaminase"/>
    <property type="match status" value="1"/>
</dbReference>
<dbReference type="Gene3D" id="1.25.40.10">
    <property type="entry name" value="Tetratricopeptide repeat domain"/>
    <property type="match status" value="1"/>
</dbReference>
<accession>A0A7J0DQB0</accession>
<dbReference type="OrthoDB" id="185373at2759"/>
<dbReference type="InterPro" id="IPR011990">
    <property type="entry name" value="TPR-like_helical_dom_sf"/>
</dbReference>
<evidence type="ECO:0000256" key="2">
    <source>
        <dbReference type="ARBA" id="ARBA00022737"/>
    </source>
</evidence>
<evidence type="ECO:0000256" key="1">
    <source>
        <dbReference type="ARBA" id="ARBA00006643"/>
    </source>
</evidence>
<keyword evidence="2" id="KW-0677">Repeat</keyword>
<organism evidence="5 6">
    <name type="scientific">Actinidia rufa</name>
    <dbReference type="NCBI Taxonomy" id="165716"/>
    <lineage>
        <taxon>Eukaryota</taxon>
        <taxon>Viridiplantae</taxon>
        <taxon>Streptophyta</taxon>
        <taxon>Embryophyta</taxon>
        <taxon>Tracheophyta</taxon>
        <taxon>Spermatophyta</taxon>
        <taxon>Magnoliopsida</taxon>
        <taxon>eudicotyledons</taxon>
        <taxon>Gunneridae</taxon>
        <taxon>Pentapetalae</taxon>
        <taxon>asterids</taxon>
        <taxon>Ericales</taxon>
        <taxon>Actinidiaceae</taxon>
        <taxon>Actinidia</taxon>
    </lineage>
</organism>
<dbReference type="NCBIfam" id="TIGR00756">
    <property type="entry name" value="PPR"/>
    <property type="match status" value="1"/>
</dbReference>
<dbReference type="InterPro" id="IPR032867">
    <property type="entry name" value="DYW_dom"/>
</dbReference>
<comment type="caution">
    <text evidence="5">The sequence shown here is derived from an EMBL/GenBank/DDBJ whole genome shotgun (WGS) entry which is preliminary data.</text>
</comment>
<dbReference type="InterPro" id="IPR046960">
    <property type="entry name" value="PPR_At4g14850-like_plant"/>
</dbReference>
<sequence length="311" mass="35305">MVFANLAHRNSVPWTAMISAYVQKGLHEEGLNLFNDMHRADVSPDQATFACLLRASANLASLSLGKQFHSFIIRLGFMSNVFSRSALLDIWGWRVHFEVIQTDGSVRSATRFSKLPQCVLTGCSHRGLVEEGNKNWLKGQKNIYSTWTSLGMLLLMSPCLIYTRTQAMRDRGVKKAPAYSWVDIKHKIHIFSANDRTHQQMEEILAKIEMLTQQMEEEGYKVDLSCALHNVDKELKVESLKYYSERLAIAFALICTPEGSPILVMKNLRACTDCHAAIKVISKIVGWEIAVRDSSRFHHFRDGLCSCGDYW</sequence>
<dbReference type="PROSITE" id="PS51375">
    <property type="entry name" value="PPR"/>
    <property type="match status" value="1"/>
</dbReference>
<dbReference type="AlphaFoldDB" id="A0A7J0DQB0"/>
<gene>
    <name evidence="5" type="ORF">Acr_00g0067100</name>
</gene>
<proteinExistence type="inferred from homology"/>
<feature type="domain" description="DYW" evidence="4">
    <location>
        <begin position="219"/>
        <end position="311"/>
    </location>
</feature>
<evidence type="ECO:0000256" key="3">
    <source>
        <dbReference type="PROSITE-ProRule" id="PRU00708"/>
    </source>
</evidence>
<keyword evidence="6" id="KW-1185">Reference proteome</keyword>
<dbReference type="GO" id="GO:0003723">
    <property type="term" value="F:RNA binding"/>
    <property type="evidence" value="ECO:0007669"/>
    <property type="project" value="InterPro"/>
</dbReference>
<dbReference type="EMBL" id="BJWL01000343">
    <property type="protein sequence ID" value="GFS40199.1"/>
    <property type="molecule type" value="Genomic_DNA"/>
</dbReference>
<dbReference type="Proteomes" id="UP000585474">
    <property type="component" value="Unassembled WGS sequence"/>
</dbReference>
<reference evidence="6" key="1">
    <citation type="submission" date="2019-07" db="EMBL/GenBank/DDBJ databases">
        <title>De Novo Assembly of kiwifruit Actinidia rufa.</title>
        <authorList>
            <person name="Sugita-Konishi S."/>
            <person name="Sato K."/>
            <person name="Mori E."/>
            <person name="Abe Y."/>
            <person name="Kisaki G."/>
            <person name="Hamano K."/>
            <person name="Suezawa K."/>
            <person name="Otani M."/>
            <person name="Fukuda T."/>
            <person name="Manabe T."/>
            <person name="Gomi K."/>
            <person name="Tabuchi M."/>
            <person name="Akimitsu K."/>
            <person name="Kataoka I."/>
        </authorList>
    </citation>
    <scope>NUCLEOTIDE SEQUENCE [LARGE SCALE GENOMIC DNA]</scope>
    <source>
        <strain evidence="6">cv. Fuchu</strain>
    </source>
</reference>
<dbReference type="PANTHER" id="PTHR47926">
    <property type="entry name" value="PENTATRICOPEPTIDE REPEAT-CONTAINING PROTEIN"/>
    <property type="match status" value="1"/>
</dbReference>